<keyword evidence="2" id="KW-1185">Reference proteome</keyword>
<organism evidence="1 2">
    <name type="scientific">Exidia glandulosa HHB12029</name>
    <dbReference type="NCBI Taxonomy" id="1314781"/>
    <lineage>
        <taxon>Eukaryota</taxon>
        <taxon>Fungi</taxon>
        <taxon>Dikarya</taxon>
        <taxon>Basidiomycota</taxon>
        <taxon>Agaricomycotina</taxon>
        <taxon>Agaricomycetes</taxon>
        <taxon>Auriculariales</taxon>
        <taxon>Exidiaceae</taxon>
        <taxon>Exidia</taxon>
    </lineage>
</organism>
<evidence type="ECO:0000313" key="1">
    <source>
        <dbReference type="EMBL" id="KZV91160.1"/>
    </source>
</evidence>
<name>A0A165GY24_EXIGL</name>
<reference evidence="1 2" key="1">
    <citation type="journal article" date="2016" name="Mol. Biol. Evol.">
        <title>Comparative Genomics of Early-Diverging Mushroom-Forming Fungi Provides Insights into the Origins of Lignocellulose Decay Capabilities.</title>
        <authorList>
            <person name="Nagy L.G."/>
            <person name="Riley R."/>
            <person name="Tritt A."/>
            <person name="Adam C."/>
            <person name="Daum C."/>
            <person name="Floudas D."/>
            <person name="Sun H."/>
            <person name="Yadav J.S."/>
            <person name="Pangilinan J."/>
            <person name="Larsson K.H."/>
            <person name="Matsuura K."/>
            <person name="Barry K."/>
            <person name="Labutti K."/>
            <person name="Kuo R."/>
            <person name="Ohm R.A."/>
            <person name="Bhattacharya S.S."/>
            <person name="Shirouzu T."/>
            <person name="Yoshinaga Y."/>
            <person name="Martin F.M."/>
            <person name="Grigoriev I.V."/>
            <person name="Hibbett D.S."/>
        </authorList>
    </citation>
    <scope>NUCLEOTIDE SEQUENCE [LARGE SCALE GENOMIC DNA]</scope>
    <source>
        <strain evidence="1 2">HHB12029</strain>
    </source>
</reference>
<evidence type="ECO:0000313" key="2">
    <source>
        <dbReference type="Proteomes" id="UP000077266"/>
    </source>
</evidence>
<proteinExistence type="predicted"/>
<accession>A0A165GY24</accession>
<gene>
    <name evidence="1" type="ORF">EXIGLDRAFT_719620</name>
</gene>
<dbReference type="EMBL" id="KV426033">
    <property type="protein sequence ID" value="KZV91160.1"/>
    <property type="molecule type" value="Genomic_DNA"/>
</dbReference>
<dbReference type="InParanoid" id="A0A165GY24"/>
<dbReference type="Proteomes" id="UP000077266">
    <property type="component" value="Unassembled WGS sequence"/>
</dbReference>
<sequence>MRKDRLTRDRLARDRLARDHSFGVNPNEAIRMDRNRITLEYGAGRGTGCMLLLSSEIKHRDMGLRQFGNLLRWRLHRVYSTVLLV</sequence>
<protein>
    <submittedName>
        <fullName evidence="1">Uncharacterized protein</fullName>
    </submittedName>
</protein>
<dbReference type="AlphaFoldDB" id="A0A165GY24"/>